<dbReference type="EMBL" id="KV722650">
    <property type="protein sequence ID" value="OCH84640.1"/>
    <property type="molecule type" value="Genomic_DNA"/>
</dbReference>
<keyword evidence="2" id="KW-1185">Reference proteome</keyword>
<evidence type="ECO:0000313" key="2">
    <source>
        <dbReference type="Proteomes" id="UP000250043"/>
    </source>
</evidence>
<dbReference type="AlphaFoldDB" id="A0A8E2DEB1"/>
<sequence>MSGDQFWSQHPERTRLLLDYLEERVADHIILFGDSIEDAEQDNHGREVHTDPKTTVHRHIAEFLFTCEAEERSVRADYNQNAAPFEKKVKNRIAELQRQYHTWCKENRKTGGGSRSK</sequence>
<evidence type="ECO:0000313" key="1">
    <source>
        <dbReference type="EMBL" id="OCH84640.1"/>
    </source>
</evidence>
<proteinExistence type="predicted"/>
<reference evidence="1 2" key="1">
    <citation type="submission" date="2016-07" db="EMBL/GenBank/DDBJ databases">
        <title>Draft genome of the white-rot fungus Obba rivulosa 3A-2.</title>
        <authorList>
            <consortium name="DOE Joint Genome Institute"/>
            <person name="Miettinen O."/>
            <person name="Riley R."/>
            <person name="Acob R."/>
            <person name="Barry K."/>
            <person name="Cullen D."/>
            <person name="De Vries R."/>
            <person name="Hainaut M."/>
            <person name="Hatakka A."/>
            <person name="Henrissat B."/>
            <person name="Hilden K."/>
            <person name="Kuo R."/>
            <person name="Labutti K."/>
            <person name="Lipzen A."/>
            <person name="Makela M.R."/>
            <person name="Sandor L."/>
            <person name="Spatafora J.W."/>
            <person name="Grigoriev I.V."/>
            <person name="Hibbett D.S."/>
        </authorList>
    </citation>
    <scope>NUCLEOTIDE SEQUENCE [LARGE SCALE GENOMIC DNA]</scope>
    <source>
        <strain evidence="1 2">3A-2</strain>
    </source>
</reference>
<accession>A0A8E2DEB1</accession>
<dbReference type="Proteomes" id="UP000250043">
    <property type="component" value="Unassembled WGS sequence"/>
</dbReference>
<name>A0A8E2DEB1_9APHY</name>
<protein>
    <submittedName>
        <fullName evidence="1">Uncharacterized protein</fullName>
    </submittedName>
</protein>
<organism evidence="1 2">
    <name type="scientific">Obba rivulosa</name>
    <dbReference type="NCBI Taxonomy" id="1052685"/>
    <lineage>
        <taxon>Eukaryota</taxon>
        <taxon>Fungi</taxon>
        <taxon>Dikarya</taxon>
        <taxon>Basidiomycota</taxon>
        <taxon>Agaricomycotina</taxon>
        <taxon>Agaricomycetes</taxon>
        <taxon>Polyporales</taxon>
        <taxon>Gelatoporiaceae</taxon>
        <taxon>Obba</taxon>
    </lineage>
</organism>
<gene>
    <name evidence="1" type="ORF">OBBRIDRAFT_741244</name>
</gene>